<dbReference type="RefSeq" id="WP_258424361.1">
    <property type="nucleotide sequence ID" value="NZ_JANAEZ010000011.1"/>
</dbReference>
<dbReference type="PROSITE" id="PS51257">
    <property type="entry name" value="PROKAR_LIPOPROTEIN"/>
    <property type="match status" value="1"/>
</dbReference>
<dbReference type="Proteomes" id="UP001142175">
    <property type="component" value="Unassembled WGS sequence"/>
</dbReference>
<proteinExistence type="predicted"/>
<gene>
    <name evidence="1" type="ORF">NU887_15845</name>
</gene>
<comment type="caution">
    <text evidence="1">The sequence shown here is derived from an EMBL/GenBank/DDBJ whole genome shotgun (WGS) entry which is preliminary data.</text>
</comment>
<sequence>MIVKNCIDIIQHRIYSNFLSLFLISIGYSCQTKSQENIPQIKDITVDLGAYSIIDTLKLNSDSVNFRFSNIEKFRSDSLLLFNYPDLDLHFSNIGFEDLALISLVSDSKGGFQGSFIEPLWDLDNNIIIVEQGNIPMLTFFDSNFQFVKKLKLNEYIDENFYLPSIASRAKILKNDSKKTLLMTSESMDFMKNTKDFFSSSYVFLKVVLDSSDNYLSHSFHLRLNEYDEIKKSIKTNKRYWSSSIPKFDVYNDKVYVVYEFSDQIFIYDLNFNLEKIIPIQFYNQSFTPFSVGLNNGERSDPNESVKIEFLLRHSKPQIVDIKVDSNRIALLYNEVVEKNKIPSNIFEENNYLYHSFLQVINNTDGKSNQLYIPLADDFSPYGPIFLENKSILINKNFNKSDGYEILEIIVD</sequence>
<dbReference type="AlphaFoldDB" id="A0A9X2P801"/>
<reference evidence="1" key="1">
    <citation type="submission" date="2022-08" db="EMBL/GenBank/DDBJ databases">
        <authorList>
            <person name="Zhang D."/>
        </authorList>
    </citation>
    <scope>NUCLEOTIDE SEQUENCE</scope>
    <source>
        <strain evidence="1">XJ19-11</strain>
    </source>
</reference>
<name>A0A9X2P801_9BACT</name>
<accession>A0A9X2P801</accession>
<keyword evidence="2" id="KW-1185">Reference proteome</keyword>
<organism evidence="1 2">
    <name type="scientific">Aquiflexum gelatinilyticum</name>
    <dbReference type="NCBI Taxonomy" id="2961943"/>
    <lineage>
        <taxon>Bacteria</taxon>
        <taxon>Pseudomonadati</taxon>
        <taxon>Bacteroidota</taxon>
        <taxon>Cytophagia</taxon>
        <taxon>Cytophagales</taxon>
        <taxon>Cyclobacteriaceae</taxon>
        <taxon>Aquiflexum</taxon>
    </lineage>
</organism>
<evidence type="ECO:0000313" key="1">
    <source>
        <dbReference type="EMBL" id="MCR9016516.1"/>
    </source>
</evidence>
<dbReference type="EMBL" id="JANSUY010000015">
    <property type="protein sequence ID" value="MCR9016516.1"/>
    <property type="molecule type" value="Genomic_DNA"/>
</dbReference>
<evidence type="ECO:0000313" key="2">
    <source>
        <dbReference type="Proteomes" id="UP001142175"/>
    </source>
</evidence>
<protein>
    <submittedName>
        <fullName evidence="1">Uncharacterized protein</fullName>
    </submittedName>
</protein>